<feature type="transmembrane region" description="Helical" evidence="2">
    <location>
        <begin position="729"/>
        <end position="750"/>
    </location>
</feature>
<dbReference type="PANTHER" id="PTHR37544">
    <property type="entry name" value="SPRAY-RELATED"/>
    <property type="match status" value="1"/>
</dbReference>
<evidence type="ECO:0000313" key="4">
    <source>
        <dbReference type="Proteomes" id="UP000572754"/>
    </source>
</evidence>
<reference evidence="3 4" key="2">
    <citation type="submission" date="2020-05" db="EMBL/GenBank/DDBJ databases">
        <title>Identification and distribution of gene clusters putatively required for synthesis of sphingolipid metabolism inhibitors in phylogenetically diverse species of the filamentous fungus Fusarium.</title>
        <authorList>
            <person name="Kim H.-S."/>
            <person name="Busman M."/>
            <person name="Brown D.W."/>
            <person name="Divon H."/>
            <person name="Uhlig S."/>
            <person name="Proctor R.H."/>
        </authorList>
    </citation>
    <scope>NUCLEOTIDE SEQUENCE [LARGE SCALE GENOMIC DNA]</scope>
    <source>
        <strain evidence="3 4">NRRL 25331</strain>
    </source>
</reference>
<feature type="compositionally biased region" description="Low complexity" evidence="1">
    <location>
        <begin position="11"/>
        <end position="28"/>
    </location>
</feature>
<feature type="compositionally biased region" description="Basic and acidic residues" evidence="1">
    <location>
        <begin position="1142"/>
        <end position="1164"/>
    </location>
</feature>
<feature type="region of interest" description="Disordered" evidence="1">
    <location>
        <begin position="1212"/>
        <end position="1261"/>
    </location>
</feature>
<organism evidence="3 4">
    <name type="scientific">Fusarium circinatum</name>
    <name type="common">Pitch canker fungus</name>
    <name type="synonym">Gibberella circinata</name>
    <dbReference type="NCBI Taxonomy" id="48490"/>
    <lineage>
        <taxon>Eukaryota</taxon>
        <taxon>Fungi</taxon>
        <taxon>Dikarya</taxon>
        <taxon>Ascomycota</taxon>
        <taxon>Pezizomycotina</taxon>
        <taxon>Sordariomycetes</taxon>
        <taxon>Hypocreomycetidae</taxon>
        <taxon>Hypocreales</taxon>
        <taxon>Nectriaceae</taxon>
        <taxon>Fusarium</taxon>
        <taxon>Fusarium fujikuroi species complex</taxon>
    </lineage>
</organism>
<feature type="compositionally biased region" description="Polar residues" evidence="1">
    <location>
        <begin position="1"/>
        <end position="10"/>
    </location>
</feature>
<keyword evidence="4" id="KW-1185">Reference proteome</keyword>
<keyword evidence="2" id="KW-0472">Membrane</keyword>
<protein>
    <submittedName>
        <fullName evidence="3">Uncharacterized protein</fullName>
    </submittedName>
</protein>
<comment type="caution">
    <text evidence="3">The sequence shown here is derived from an EMBL/GenBank/DDBJ whole genome shotgun (WGS) entry which is preliminary data.</text>
</comment>
<feature type="compositionally biased region" description="Polar residues" evidence="1">
    <location>
        <begin position="1167"/>
        <end position="1178"/>
    </location>
</feature>
<feature type="transmembrane region" description="Helical" evidence="2">
    <location>
        <begin position="694"/>
        <end position="717"/>
    </location>
</feature>
<dbReference type="InterPro" id="IPR021840">
    <property type="entry name" value="DUF3433"/>
</dbReference>
<proteinExistence type="predicted"/>
<dbReference type="EMBL" id="JAAQPE010000055">
    <property type="protein sequence ID" value="KAF5688881.1"/>
    <property type="molecule type" value="Genomic_DNA"/>
</dbReference>
<sequence length="1682" mass="188436">MYQPPYMQNETYQHYQPYQQQQPQPQQTTYEYKPVTAQEVYPVETDAGQSEKRDRERPDYRPIPLRWPFISALILVLLGLMGLIIYATRTLNGDDKTATLESRAFRITNENLFYMKRQDVASEPSQPEPTVDTGTGESQASEPEPEPVPTDDIPTATGDVEGGTLTTALIESVFTTMVTEPGSIEVSKTTETITETGETTLTETITEAASSFTSYIPEESVPPEDWQATTVVQPGQTKTLITVKENGTVRTTVRETTRTGPPVVYASVGTTTIYSVLTIDSESKVAKPPVTRVKTSEVAATVKTVVDAPPPVTMVQTLADGQVITSVSTPVGTTRVTTVPPTKVVVTDVETPTGDTKIVVEATTHTLTHSGYFIGKFLPPIVAVLLAMGIRALNQSAQQYQPFAALSRQGGALGREALLLSFDGWMSIYLPFKLLFNNQPLPFLTALALWASSIAAPLSSEAVGLKIYGSCKKGAIDGCALELGVSNTAAYALVGLLGAIAILLMFTLSVISRHWRTDLKGAVAEKRFAMGWFCNQEGRDEYGLVVVGDANRDIIAPYGNTPYEEGMAYRPQTRRRAPQTFMALSFWYRFTFLVFLICLLGFISYYHFVDTFSHLPKNMKKLMESQDFGVRFVCSALGVIVVFCWEFLFTSVAVITPYRRMAQDPQVPTRSVLMTPATNPVSGFFVALRIRDPLLFFTAFTTLLAQFLPILLANVPYSLTQTSEAHEICSRLSIGILLIMVFAMLSSLLVKWPDLPVDPRSLAGALWYVADAPWVRGLEGVAAMSARKRKEAVQGLGGSWTERISQNKTMIPMPRRRTERAIAESSGDDSEFKIQDQEIPPVVDDQKWDNLLLEAEDKHEIKGVRAMQICWRKSAAKEAARLVEVQHLTKEIHADEERFLSRYWRGTVYEAAIERQTWTSQDAQHLVTIFEVSLQIFSVDPLTLWTLNEDEFEVTGSKLQIAISVGNARYNSHIWSRSFCDSLSKLTTHPIWGLRKEGQEFMLFAVKRATNCRTDDRRPLSEGDAKLLQSLGCPITPRPEEPLKRTLKRLLERRYNAYKTITTEADWLRCIADNTEAHLKRPASRYYHVTWDDLEAVMMGLGESKIEKTQIDHKRHPNSRPPSELPLKLQDIPQQLPSVKLEQVDRPSVARDPGQVKDEDHDVTMVDSDNSRSQSLGTRMNEHRAGVEEANGHELKVEESNPRMATSVGGFNTAASNTNEGEDASSHSPITSTTADNIDRRTMSSNDHEYNPRRHPYEGGQDFVRPHIGRGRDRGQLHGFRDATPGRSYGQQRREYEQPALYPQGYGRVANNYHQSDDYHQHAPQQPLTSVTTYPQPLYAEPLSAAVDNAIRLLVNDNHPQYQDQAVVQSQSESHSQEVHPNQAHRGTKRKNITEHGEQTNMPHAANQAVFGGRHDSLYEDNANNRGVDYGLLKAKGHASFINREAAIQAIEGMFQRGEPITLSWNSEISAAPPNTAPQMPSHAAKRQRTVSAQDSLPLERADPNAYFKLRDANTRLDAYNDPTVCGNCQDKGHTVAMCHRVHDTGFIRGCAICNSSRHNTWNCPEFPKNDKHEMINIMVFSRANMPPLVGKFWYPMLFDYMRENPDTFVPGLPWSLQHSKRFYISSDIQDPFLLGRHRRITEQLGGVNPRTSSWENTKIYYGGDMSAGNYQRPQTNHGQRR</sequence>
<feature type="transmembrane region" description="Helical" evidence="2">
    <location>
        <begin position="65"/>
        <end position="87"/>
    </location>
</feature>
<name>A0A8H5UHF3_FUSCI</name>
<feature type="region of interest" description="Disordered" evidence="1">
    <location>
        <begin position="1369"/>
        <end position="1388"/>
    </location>
</feature>
<dbReference type="Pfam" id="PF11915">
    <property type="entry name" value="DUF3433"/>
    <property type="match status" value="2"/>
</dbReference>
<feature type="region of interest" description="Disordered" evidence="1">
    <location>
        <begin position="1108"/>
        <end position="1127"/>
    </location>
</feature>
<feature type="transmembrane region" description="Helical" evidence="2">
    <location>
        <begin position="586"/>
        <end position="608"/>
    </location>
</feature>
<feature type="region of interest" description="Disordered" evidence="1">
    <location>
        <begin position="1138"/>
        <end position="1186"/>
    </location>
</feature>
<feature type="transmembrane region" description="Helical" evidence="2">
    <location>
        <begin position="628"/>
        <end position="655"/>
    </location>
</feature>
<feature type="transmembrane region" description="Helical" evidence="2">
    <location>
        <begin position="667"/>
        <end position="688"/>
    </location>
</feature>
<feature type="region of interest" description="Disordered" evidence="1">
    <location>
        <begin position="119"/>
        <end position="161"/>
    </location>
</feature>
<feature type="region of interest" description="Disordered" evidence="1">
    <location>
        <begin position="1273"/>
        <end position="1293"/>
    </location>
</feature>
<feature type="region of interest" description="Disordered" evidence="1">
    <location>
        <begin position="1"/>
        <end position="28"/>
    </location>
</feature>
<dbReference type="PANTHER" id="PTHR37544:SF3">
    <property type="entry name" value="SPRAY"/>
    <property type="match status" value="1"/>
</dbReference>
<keyword evidence="2" id="KW-0812">Transmembrane</keyword>
<keyword evidence="2" id="KW-1133">Transmembrane helix</keyword>
<gene>
    <name evidence="3" type="ORF">FCIRC_1690</name>
</gene>
<reference evidence="4" key="1">
    <citation type="journal article" date="2020" name="BMC Genomics">
        <title>Correction to: Identification and distribution of gene clusters required for synthesis of sphingolipid metabolism inhibitors in diverse species of the filamentous fungus Fusarium.</title>
        <authorList>
            <person name="Kim H.S."/>
            <person name="Lohmar J.M."/>
            <person name="Busman M."/>
            <person name="Brown D.W."/>
            <person name="Naumann T.A."/>
            <person name="Divon H.H."/>
            <person name="Lysoe E."/>
            <person name="Uhlig S."/>
            <person name="Proctor R.H."/>
        </authorList>
    </citation>
    <scope>NUCLEOTIDE SEQUENCE [LARGE SCALE GENOMIC DNA]</scope>
    <source>
        <strain evidence="4">NRRL 25331</strain>
    </source>
</reference>
<evidence type="ECO:0000313" key="3">
    <source>
        <dbReference type="EMBL" id="KAF5688881.1"/>
    </source>
</evidence>
<evidence type="ECO:0000256" key="2">
    <source>
        <dbReference type="SAM" id="Phobius"/>
    </source>
</evidence>
<feature type="compositionally biased region" description="Polar residues" evidence="1">
    <location>
        <begin position="132"/>
        <end position="141"/>
    </location>
</feature>
<feature type="compositionally biased region" description="Basic and acidic residues" evidence="1">
    <location>
        <begin position="1237"/>
        <end position="1257"/>
    </location>
</feature>
<feature type="compositionally biased region" description="Polar residues" evidence="1">
    <location>
        <begin position="1226"/>
        <end position="1236"/>
    </location>
</feature>
<feature type="transmembrane region" description="Helical" evidence="2">
    <location>
        <begin position="489"/>
        <end position="511"/>
    </location>
</feature>
<feature type="compositionally biased region" description="Basic and acidic residues" evidence="1">
    <location>
        <begin position="49"/>
        <end position="60"/>
    </location>
</feature>
<accession>A0A8H5UHF3</accession>
<feature type="region of interest" description="Disordered" evidence="1">
    <location>
        <begin position="42"/>
        <end position="61"/>
    </location>
</feature>
<evidence type="ECO:0000256" key="1">
    <source>
        <dbReference type="SAM" id="MobiDB-lite"/>
    </source>
</evidence>
<dbReference type="Proteomes" id="UP000572754">
    <property type="component" value="Unassembled WGS sequence"/>
</dbReference>